<gene>
    <name evidence="1" type="ORF">GOODEAATRI_002032</name>
</gene>
<feature type="non-terminal residue" evidence="1">
    <location>
        <position position="1"/>
    </location>
</feature>
<keyword evidence="2" id="KW-1185">Reference proteome</keyword>
<reference evidence="1 2" key="1">
    <citation type="submission" date="2021-06" db="EMBL/GenBank/DDBJ databases">
        <authorList>
            <person name="Palmer J.M."/>
        </authorList>
    </citation>
    <scope>NUCLEOTIDE SEQUENCE [LARGE SCALE GENOMIC DNA]</scope>
    <source>
        <strain evidence="1 2">GA_2019</strain>
        <tissue evidence="1">Muscle</tissue>
    </source>
</reference>
<dbReference type="Proteomes" id="UP001476798">
    <property type="component" value="Unassembled WGS sequence"/>
</dbReference>
<name>A0ABV0MEA4_9TELE</name>
<protein>
    <submittedName>
        <fullName evidence="1">Uncharacterized protein</fullName>
    </submittedName>
</protein>
<sequence length="70" mass="7862">SVLQAMAVLVCAEMYQVKRLQHLCEVCVCAYLQSMPSRELSSTGISVVRLLRRAKVSAAKEHVWVQKKNS</sequence>
<comment type="caution">
    <text evidence="1">The sequence shown here is derived from an EMBL/GenBank/DDBJ whole genome shotgun (WGS) entry which is preliminary data.</text>
</comment>
<evidence type="ECO:0000313" key="1">
    <source>
        <dbReference type="EMBL" id="MEQ2157449.1"/>
    </source>
</evidence>
<accession>A0ABV0MEA4</accession>
<dbReference type="EMBL" id="JAHRIO010000068">
    <property type="protein sequence ID" value="MEQ2157449.1"/>
    <property type="molecule type" value="Genomic_DNA"/>
</dbReference>
<proteinExistence type="predicted"/>
<evidence type="ECO:0000313" key="2">
    <source>
        <dbReference type="Proteomes" id="UP001476798"/>
    </source>
</evidence>
<organism evidence="1 2">
    <name type="scientific">Goodea atripinnis</name>
    <dbReference type="NCBI Taxonomy" id="208336"/>
    <lineage>
        <taxon>Eukaryota</taxon>
        <taxon>Metazoa</taxon>
        <taxon>Chordata</taxon>
        <taxon>Craniata</taxon>
        <taxon>Vertebrata</taxon>
        <taxon>Euteleostomi</taxon>
        <taxon>Actinopterygii</taxon>
        <taxon>Neopterygii</taxon>
        <taxon>Teleostei</taxon>
        <taxon>Neoteleostei</taxon>
        <taxon>Acanthomorphata</taxon>
        <taxon>Ovalentaria</taxon>
        <taxon>Atherinomorphae</taxon>
        <taxon>Cyprinodontiformes</taxon>
        <taxon>Goodeidae</taxon>
        <taxon>Goodea</taxon>
    </lineage>
</organism>